<evidence type="ECO:0000256" key="5">
    <source>
        <dbReference type="ARBA" id="ARBA00023136"/>
    </source>
</evidence>
<dbReference type="CDD" id="cd07984">
    <property type="entry name" value="LPLAT_LABLAT-like"/>
    <property type="match status" value="1"/>
</dbReference>
<dbReference type="EMBL" id="JAEKJA010000013">
    <property type="protein sequence ID" value="MBJ3777251.1"/>
    <property type="molecule type" value="Genomic_DNA"/>
</dbReference>
<reference evidence="7" key="1">
    <citation type="submission" date="2020-12" db="EMBL/GenBank/DDBJ databases">
        <title>Bacterial taxonomy.</title>
        <authorList>
            <person name="Pan X."/>
        </authorList>
    </citation>
    <scope>NUCLEOTIDE SEQUENCE</scope>
    <source>
        <strain evidence="7">B2012</strain>
    </source>
</reference>
<protein>
    <submittedName>
        <fullName evidence="7">Lysophospholipid acyltransferase family protein</fullName>
    </submittedName>
</protein>
<keyword evidence="2" id="KW-1003">Cell membrane</keyword>
<keyword evidence="4" id="KW-0808">Transferase</keyword>
<keyword evidence="3" id="KW-0997">Cell inner membrane</keyword>
<evidence type="ECO:0000256" key="6">
    <source>
        <dbReference type="ARBA" id="ARBA00023315"/>
    </source>
</evidence>
<comment type="subcellular location">
    <subcellularLocation>
        <location evidence="1">Cell inner membrane</location>
    </subcellularLocation>
</comment>
<dbReference type="RefSeq" id="WP_198883148.1">
    <property type="nucleotide sequence ID" value="NZ_JAEKJA010000013.1"/>
</dbReference>
<comment type="caution">
    <text evidence="7">The sequence shown here is derived from an EMBL/GenBank/DDBJ whole genome shotgun (WGS) entry which is preliminary data.</text>
</comment>
<dbReference type="InterPro" id="IPR004960">
    <property type="entry name" value="LipA_acyltrans"/>
</dbReference>
<evidence type="ECO:0000313" key="7">
    <source>
        <dbReference type="EMBL" id="MBJ3777251.1"/>
    </source>
</evidence>
<evidence type="ECO:0000313" key="8">
    <source>
        <dbReference type="Proteomes" id="UP000609531"/>
    </source>
</evidence>
<keyword evidence="6 7" id="KW-0012">Acyltransferase</keyword>
<dbReference type="Pfam" id="PF03279">
    <property type="entry name" value="Lip_A_acyltrans"/>
    <property type="match status" value="1"/>
</dbReference>
<dbReference type="PANTHER" id="PTHR30606">
    <property type="entry name" value="LIPID A BIOSYNTHESIS LAUROYL ACYLTRANSFERASE"/>
    <property type="match status" value="1"/>
</dbReference>
<keyword evidence="5" id="KW-0472">Membrane</keyword>
<dbReference type="AlphaFoldDB" id="A0A934MIJ0"/>
<evidence type="ECO:0000256" key="1">
    <source>
        <dbReference type="ARBA" id="ARBA00004533"/>
    </source>
</evidence>
<dbReference type="GO" id="GO:0009247">
    <property type="term" value="P:glycolipid biosynthetic process"/>
    <property type="evidence" value="ECO:0007669"/>
    <property type="project" value="UniProtKB-ARBA"/>
</dbReference>
<evidence type="ECO:0000256" key="2">
    <source>
        <dbReference type="ARBA" id="ARBA00022475"/>
    </source>
</evidence>
<accession>A0A934MIJ0</accession>
<proteinExistence type="predicted"/>
<evidence type="ECO:0000256" key="4">
    <source>
        <dbReference type="ARBA" id="ARBA00022679"/>
    </source>
</evidence>
<dbReference type="Proteomes" id="UP000609531">
    <property type="component" value="Unassembled WGS sequence"/>
</dbReference>
<dbReference type="GO" id="GO:0005886">
    <property type="term" value="C:plasma membrane"/>
    <property type="evidence" value="ECO:0007669"/>
    <property type="project" value="UniProtKB-SubCell"/>
</dbReference>
<name>A0A934MIJ0_9HYPH</name>
<evidence type="ECO:0000256" key="3">
    <source>
        <dbReference type="ARBA" id="ARBA00022519"/>
    </source>
</evidence>
<organism evidence="7 8">
    <name type="scientific">Acuticoccus mangrovi</name>
    <dbReference type="NCBI Taxonomy" id="2796142"/>
    <lineage>
        <taxon>Bacteria</taxon>
        <taxon>Pseudomonadati</taxon>
        <taxon>Pseudomonadota</taxon>
        <taxon>Alphaproteobacteria</taxon>
        <taxon>Hyphomicrobiales</taxon>
        <taxon>Amorphaceae</taxon>
        <taxon>Acuticoccus</taxon>
    </lineage>
</organism>
<gene>
    <name evidence="7" type="ORF">JCR33_16205</name>
</gene>
<sequence>MAIRRRLYRETIDGTRLAVSELLRRLPAETGSLIGGRVCAPVALRRHHDRPYAAQMTRTLRRIAPHLADDTFLARWYVNAGRTMGELPALHRLASPSKSRVLGLENIAAAKATGRPVIMTAVHVGNWEVVPLVGSRQIWAHCIGPWQPQSNRWDNRLIAQARRRSGYKALPPSPNLVRTLSRYLAVPGQSLIFFIDEISEGTVKFPLFGRPAPVRCNLSFALKLAVRRGALVVPVTARRLGGTQHELVVHPPVDITTLGGDPVEAGAVRLNELYEPFVRANLDQWYMLNRLTLEGQP</sequence>
<dbReference type="GO" id="GO:0016746">
    <property type="term" value="F:acyltransferase activity"/>
    <property type="evidence" value="ECO:0007669"/>
    <property type="project" value="UniProtKB-KW"/>
</dbReference>
<keyword evidence="8" id="KW-1185">Reference proteome</keyword>
<dbReference type="PANTHER" id="PTHR30606:SF10">
    <property type="entry name" value="PHOSPHATIDYLINOSITOL MANNOSIDE ACYLTRANSFERASE"/>
    <property type="match status" value="1"/>
</dbReference>